<reference evidence="2 3" key="1">
    <citation type="journal article" date="2005" name="Science">
        <title>Comparative genomics of trypanosomatid parasitic protozoa.</title>
        <authorList>
            <person name="El-Sayed N.M."/>
            <person name="Myler P.J."/>
            <person name="Blandin G."/>
            <person name="Berriman M."/>
            <person name="Crabtree J."/>
            <person name="Aggarwal G."/>
            <person name="Caler E."/>
            <person name="Renauld H."/>
            <person name="Worthey E.A."/>
            <person name="Hertz-Fowler C."/>
            <person name="Ghedin E."/>
            <person name="Peacock C."/>
            <person name="Bartholomeu D.C."/>
            <person name="Haas B.J."/>
            <person name="Tran A.N."/>
            <person name="Wortman J.R."/>
            <person name="Alsmark U.C."/>
            <person name="Angiuoli S."/>
            <person name="Anupama A."/>
            <person name="Badger J."/>
            <person name="Bringaud F."/>
            <person name="Cadag E."/>
            <person name="Carlton J.M."/>
            <person name="Cerqueira G.C."/>
            <person name="Creasy T."/>
            <person name="Delcher A.L."/>
            <person name="Djikeng A."/>
            <person name="Embley T.M."/>
            <person name="Hauser C."/>
            <person name="Ivens A.C."/>
            <person name="Kummerfeld S.K."/>
            <person name="Pereira-Leal J.B."/>
            <person name="Nilsson D."/>
            <person name="Peterson J."/>
            <person name="Salzberg S.L."/>
            <person name="Shallom J."/>
            <person name="Silva J.C."/>
            <person name="Sundaram J."/>
            <person name="Westenberger S."/>
            <person name="White O."/>
            <person name="Melville S.E."/>
            <person name="Donelson J.E."/>
            <person name="Andersson B."/>
            <person name="Stuart K.D."/>
            <person name="Hall N."/>
        </authorList>
    </citation>
    <scope>NUCLEOTIDE SEQUENCE [LARGE SCALE GENOMIC DNA]</scope>
    <source>
        <strain evidence="2 3">927/4 GUTat10.1</strain>
    </source>
</reference>
<dbReference type="AlphaFoldDB" id="Q38DT5"/>
<protein>
    <submittedName>
        <fullName evidence="2">Uncharacterized protein</fullName>
    </submittedName>
</protein>
<dbReference type="PaxDb" id="5691-EAN77035"/>
<dbReference type="GeneID" id="3660822"/>
<organism evidence="2 3">
    <name type="scientific">Trypanosoma brucei brucei (strain 927/4 GUTat10.1)</name>
    <dbReference type="NCBI Taxonomy" id="185431"/>
    <lineage>
        <taxon>Eukaryota</taxon>
        <taxon>Discoba</taxon>
        <taxon>Euglenozoa</taxon>
        <taxon>Kinetoplastea</taxon>
        <taxon>Metakinetoplastina</taxon>
        <taxon>Trypanosomatida</taxon>
        <taxon>Trypanosomatidae</taxon>
        <taxon>Trypanosoma</taxon>
    </lineage>
</organism>
<evidence type="ECO:0000313" key="3">
    <source>
        <dbReference type="Proteomes" id="UP000008524"/>
    </source>
</evidence>
<name>Q38DT5_TRYB2</name>
<accession>Q38DT5</accession>
<dbReference type="EMBL" id="CM000207">
    <property type="protein sequence ID" value="EAN77035.1"/>
    <property type="molecule type" value="Genomic_DNA"/>
</dbReference>
<evidence type="ECO:0000256" key="1">
    <source>
        <dbReference type="SAM" id="MobiDB-lite"/>
    </source>
</evidence>
<dbReference type="InParanoid" id="Q38DT5"/>
<proteinExistence type="predicted"/>
<keyword evidence="3" id="KW-1185">Reference proteome</keyword>
<feature type="region of interest" description="Disordered" evidence="1">
    <location>
        <begin position="33"/>
        <end position="52"/>
    </location>
</feature>
<dbReference type="Proteomes" id="UP000008524">
    <property type="component" value="Chromosome 9"/>
</dbReference>
<dbReference type="RefSeq" id="XP_827365.1">
    <property type="nucleotide sequence ID" value="XM_822272.1"/>
</dbReference>
<gene>
    <name evidence="2" type="ORF">Tb09.211.2210</name>
</gene>
<reference evidence="2 3" key="2">
    <citation type="journal article" date="2005" name="Science">
        <title>The genome of the African trypanosome Trypanosoma brucei.</title>
        <authorList>
            <person name="Berriman M."/>
            <person name="Ghedin E."/>
            <person name="Hertz-Fowler C."/>
            <person name="Blandin G."/>
            <person name="Renauld H."/>
            <person name="Bartholomeu D.C."/>
            <person name="Lennard N.J."/>
            <person name="Caler E."/>
            <person name="Hamlin N.E."/>
            <person name="Haas B."/>
            <person name="Bohme U."/>
            <person name="Hannick L."/>
            <person name="Aslett M.A."/>
            <person name="Shallom J."/>
            <person name="Marcello L."/>
            <person name="Hou L."/>
            <person name="Wickstead B."/>
            <person name="Alsmark U.C."/>
            <person name="Arrowsmith C."/>
            <person name="Atkin R.J."/>
            <person name="Barron A.J."/>
            <person name="Bringaud F."/>
            <person name="Brooks K."/>
            <person name="Carrington M."/>
            <person name="Cherevach I."/>
            <person name="Chillingworth T.J."/>
            <person name="Churcher C."/>
            <person name="Clark L.N."/>
            <person name="Corton C.H."/>
            <person name="Cronin A."/>
            <person name="Davies R.M."/>
            <person name="Doggett J."/>
            <person name="Djikeng A."/>
            <person name="Feldblyum T."/>
            <person name="Field M.C."/>
            <person name="Fraser A."/>
            <person name="Goodhead I."/>
            <person name="Hance Z."/>
            <person name="Harper D."/>
            <person name="Harris B.R."/>
            <person name="Hauser H."/>
            <person name="Hostetler J."/>
            <person name="Ivens A."/>
            <person name="Jagels K."/>
            <person name="Johnson D."/>
            <person name="Johnson J."/>
            <person name="Jones K."/>
            <person name="Kerhornou A.X."/>
            <person name="Koo H."/>
            <person name="Larke N."/>
            <person name="Landfear S."/>
            <person name="Larkin C."/>
            <person name="Leech V."/>
            <person name="Line A."/>
            <person name="Lord A."/>
            <person name="Macleod A."/>
            <person name="Mooney P.J."/>
            <person name="Moule S."/>
            <person name="Martin D.M."/>
            <person name="Morgan G.W."/>
            <person name="Mungall K."/>
            <person name="Norbertczak H."/>
            <person name="Ormond D."/>
            <person name="Pai G."/>
            <person name="Peacock C.S."/>
            <person name="Peterson J."/>
            <person name="Quail M.A."/>
            <person name="Rabbinowitsch E."/>
            <person name="Rajandream M.A."/>
            <person name="Reitter C."/>
            <person name="Salzberg S.L."/>
            <person name="Sanders M."/>
            <person name="Schobel S."/>
            <person name="Sharp S."/>
            <person name="Simmonds M."/>
            <person name="Simpson A.J."/>
            <person name="Tallon L."/>
            <person name="Turner C.M."/>
            <person name="Tait A."/>
            <person name="Tivey A.R."/>
            <person name="Van Aken S."/>
            <person name="Walker D."/>
            <person name="Wanless D."/>
            <person name="Wang S."/>
            <person name="White B."/>
            <person name="White O."/>
            <person name="Whitehead S."/>
            <person name="Woodward J."/>
            <person name="Wortman J."/>
            <person name="Adams M.D."/>
            <person name="Embley T.M."/>
            <person name="Gull K."/>
            <person name="Ullu E."/>
            <person name="Barry J.D."/>
            <person name="Fairlamb A.H."/>
            <person name="Opperdoes F."/>
            <person name="Barrell B.G."/>
            <person name="Donelson J.E."/>
            <person name="Hall N."/>
            <person name="Fraser C.M."/>
            <person name="Melville S.E."/>
            <person name="El-Sayed N.M."/>
        </authorList>
    </citation>
    <scope>NUCLEOTIDE SEQUENCE [LARGE SCALE GENOMIC DNA]</scope>
    <source>
        <strain evidence="2 3">927/4 GUTat10.1</strain>
    </source>
</reference>
<dbReference type="KEGG" id="tbr:Tb09.211.2210"/>
<evidence type="ECO:0000313" key="2">
    <source>
        <dbReference type="EMBL" id="EAN77035.1"/>
    </source>
</evidence>
<sequence length="63" mass="7262">MPIIPITAKLTQKQHSKVTSPCRKLKTGYMRERKKKLRLSRNLPPQALIPPPPPPMLPKAYYI</sequence>